<protein>
    <recommendedName>
        <fullName evidence="3">DUF169 domain-containing protein</fullName>
    </recommendedName>
</protein>
<sequence>MDREKVKQAVSKANCALQLERKIVGMKFFFSEEEFQQAAAKQIKAPMHYCAMVKSATAGHGVKVDAENFGCPGAARALGMIEPEAAFISGKHYLKLGLYQDLITAKNARNNMTFCQHKAYGVMLKPLGDFDEEPDIVLVIANSYNAMRIVQGYTYKYGMHTAFKLSGNQALCSECTAYPYESNNINISMLCGGTRNKAGWGDDEIGIGMPFNRFSAVIDGVYKTINAMEPNRNKAKIEAKLKQNKLDDLKIEYDKNYFTRSPQNNF</sequence>
<dbReference type="Proteomes" id="UP000216752">
    <property type="component" value="Chromosome"/>
</dbReference>
<proteinExistence type="predicted"/>
<dbReference type="Pfam" id="PF02596">
    <property type="entry name" value="DUF169"/>
    <property type="match status" value="1"/>
</dbReference>
<reference evidence="1" key="1">
    <citation type="submission" date="2024-05" db="EMBL/GenBank/DDBJ databases">
        <title>Isolation and characterization of Sporomusa carbonis sp. nov., a carboxydotrophic hydrogenogen in the genus of Sporomusa isolated from a charcoal burning pile.</title>
        <authorList>
            <person name="Boeer T."/>
            <person name="Rosenbaum F."/>
            <person name="Eysell L."/>
            <person name="Mueller V."/>
            <person name="Daniel R."/>
            <person name="Poehlein A."/>
        </authorList>
    </citation>
    <scope>NUCLEOTIDE SEQUENCE [LARGE SCALE GENOMIC DNA]</scope>
    <source>
        <strain evidence="1">DSM 10669</strain>
    </source>
</reference>
<evidence type="ECO:0000313" key="1">
    <source>
        <dbReference type="EMBL" id="XFO68827.1"/>
    </source>
</evidence>
<gene>
    <name evidence="1" type="ORF">SPSIL_050510</name>
</gene>
<evidence type="ECO:0000313" key="2">
    <source>
        <dbReference type="Proteomes" id="UP000216752"/>
    </source>
</evidence>
<dbReference type="PANTHER" id="PTHR37954">
    <property type="entry name" value="BLL4979 PROTEIN"/>
    <property type="match status" value="1"/>
</dbReference>
<name>A0ABZ3IT15_9FIRM</name>
<evidence type="ECO:0008006" key="3">
    <source>
        <dbReference type="Google" id="ProtNLM"/>
    </source>
</evidence>
<keyword evidence="2" id="KW-1185">Reference proteome</keyword>
<dbReference type="RefSeq" id="WP_094605968.1">
    <property type="nucleotide sequence ID" value="NZ_CP155573.1"/>
</dbReference>
<dbReference type="InterPro" id="IPR003748">
    <property type="entry name" value="DUF169"/>
</dbReference>
<accession>A0ABZ3IT15</accession>
<organism evidence="1 2">
    <name type="scientific">Sporomusa silvacetica DSM 10669</name>
    <dbReference type="NCBI Taxonomy" id="1123289"/>
    <lineage>
        <taxon>Bacteria</taxon>
        <taxon>Bacillati</taxon>
        <taxon>Bacillota</taxon>
        <taxon>Negativicutes</taxon>
        <taxon>Selenomonadales</taxon>
        <taxon>Sporomusaceae</taxon>
        <taxon>Sporomusa</taxon>
    </lineage>
</organism>
<dbReference type="PANTHER" id="PTHR37954:SF3">
    <property type="entry name" value="DUF169 DOMAIN-CONTAINING PROTEIN"/>
    <property type="match status" value="1"/>
</dbReference>
<dbReference type="EMBL" id="CP155573">
    <property type="protein sequence ID" value="XFO68827.1"/>
    <property type="molecule type" value="Genomic_DNA"/>
</dbReference>